<accession>A0A517Y9C1</accession>
<dbReference type="EC" id="3.3.2.1" evidence="3"/>
<evidence type="ECO:0000259" key="2">
    <source>
        <dbReference type="Pfam" id="PF00857"/>
    </source>
</evidence>
<dbReference type="EMBL" id="CP036274">
    <property type="protein sequence ID" value="QDU26833.1"/>
    <property type="molecule type" value="Genomic_DNA"/>
</dbReference>
<name>A0A517Y9C1_9BACT</name>
<protein>
    <submittedName>
        <fullName evidence="3">Isochorismatase</fullName>
        <ecNumber evidence="3">3.3.2.1</ecNumber>
    </submittedName>
</protein>
<dbReference type="Pfam" id="PF00857">
    <property type="entry name" value="Isochorismatase"/>
    <property type="match status" value="1"/>
</dbReference>
<dbReference type="SUPFAM" id="SSF52499">
    <property type="entry name" value="Isochorismatase-like hydrolases"/>
    <property type="match status" value="1"/>
</dbReference>
<dbReference type="InterPro" id="IPR036380">
    <property type="entry name" value="Isochorismatase-like_sf"/>
</dbReference>
<dbReference type="PANTHER" id="PTHR43540">
    <property type="entry name" value="PEROXYUREIDOACRYLATE/UREIDOACRYLATE AMIDOHYDROLASE-RELATED"/>
    <property type="match status" value="1"/>
</dbReference>
<keyword evidence="1 3" id="KW-0378">Hydrolase</keyword>
<evidence type="ECO:0000313" key="4">
    <source>
        <dbReference type="Proteomes" id="UP000315017"/>
    </source>
</evidence>
<dbReference type="InterPro" id="IPR000868">
    <property type="entry name" value="Isochorismatase-like_dom"/>
</dbReference>
<dbReference type="Proteomes" id="UP000315017">
    <property type="component" value="Chromosome"/>
</dbReference>
<dbReference type="InterPro" id="IPR050272">
    <property type="entry name" value="Isochorismatase-like_hydrls"/>
</dbReference>
<organism evidence="3 4">
    <name type="scientific">Anatilimnocola aggregata</name>
    <dbReference type="NCBI Taxonomy" id="2528021"/>
    <lineage>
        <taxon>Bacteria</taxon>
        <taxon>Pseudomonadati</taxon>
        <taxon>Planctomycetota</taxon>
        <taxon>Planctomycetia</taxon>
        <taxon>Pirellulales</taxon>
        <taxon>Pirellulaceae</taxon>
        <taxon>Anatilimnocola</taxon>
    </lineage>
</organism>
<dbReference type="AlphaFoldDB" id="A0A517Y9C1"/>
<dbReference type="RefSeq" id="WP_145087679.1">
    <property type="nucleotide sequence ID" value="NZ_CP036274.1"/>
</dbReference>
<dbReference type="KEGG" id="aagg:ETAA8_19160"/>
<dbReference type="GO" id="GO:0008908">
    <property type="term" value="F:isochorismatase activity"/>
    <property type="evidence" value="ECO:0007669"/>
    <property type="project" value="UniProtKB-EC"/>
</dbReference>
<evidence type="ECO:0000256" key="1">
    <source>
        <dbReference type="ARBA" id="ARBA00022801"/>
    </source>
</evidence>
<feature type="domain" description="Isochorismatase-like" evidence="2">
    <location>
        <begin position="19"/>
        <end position="180"/>
    </location>
</feature>
<reference evidence="3 4" key="1">
    <citation type="submission" date="2019-02" db="EMBL/GenBank/DDBJ databases">
        <title>Deep-cultivation of Planctomycetes and their phenomic and genomic characterization uncovers novel biology.</title>
        <authorList>
            <person name="Wiegand S."/>
            <person name="Jogler M."/>
            <person name="Boedeker C."/>
            <person name="Pinto D."/>
            <person name="Vollmers J."/>
            <person name="Rivas-Marin E."/>
            <person name="Kohn T."/>
            <person name="Peeters S.H."/>
            <person name="Heuer A."/>
            <person name="Rast P."/>
            <person name="Oberbeckmann S."/>
            <person name="Bunk B."/>
            <person name="Jeske O."/>
            <person name="Meyerdierks A."/>
            <person name="Storesund J.E."/>
            <person name="Kallscheuer N."/>
            <person name="Luecker S."/>
            <person name="Lage O.M."/>
            <person name="Pohl T."/>
            <person name="Merkel B.J."/>
            <person name="Hornburger P."/>
            <person name="Mueller R.-W."/>
            <person name="Bruemmer F."/>
            <person name="Labrenz M."/>
            <person name="Spormann A.M."/>
            <person name="Op den Camp H."/>
            <person name="Overmann J."/>
            <person name="Amann R."/>
            <person name="Jetten M.S.M."/>
            <person name="Mascher T."/>
            <person name="Medema M.H."/>
            <person name="Devos D.P."/>
            <person name="Kaster A.-K."/>
            <person name="Ovreas L."/>
            <person name="Rohde M."/>
            <person name="Galperin M.Y."/>
            <person name="Jogler C."/>
        </authorList>
    </citation>
    <scope>NUCLEOTIDE SEQUENCE [LARGE SCALE GENOMIC DNA]</scope>
    <source>
        <strain evidence="3 4">ETA_A8</strain>
    </source>
</reference>
<keyword evidence="4" id="KW-1185">Reference proteome</keyword>
<gene>
    <name evidence="3" type="primary">dhbB</name>
    <name evidence="3" type="ORF">ETAA8_19160</name>
</gene>
<dbReference type="CDD" id="cd00431">
    <property type="entry name" value="cysteine_hydrolases"/>
    <property type="match status" value="1"/>
</dbReference>
<proteinExistence type="predicted"/>
<evidence type="ECO:0000313" key="3">
    <source>
        <dbReference type="EMBL" id="QDU26833.1"/>
    </source>
</evidence>
<sequence length="226" mass="24503">MPAKNADLHGSAPDKCEVALLIIDMINDLEFPEGEMILPQALKVAKRIAALKARSVEAGVPVIYVNDNFGRWRSDFSAQVDHCLHDGVRGEKLTELLQPGTDDYFVLKPKHSGLYSTSLELLLDYLQARTLILTGIAGNICVLFTANDAYQRDFHLLVPADCTASNTCAENEAALEQMKLVLKADTRAAAEIELPRPGATGTKAQHRGSSGLVAGNCLLSQRDNGM</sequence>
<dbReference type="Gene3D" id="3.40.50.850">
    <property type="entry name" value="Isochorismatase-like"/>
    <property type="match status" value="1"/>
</dbReference>
<dbReference type="OrthoDB" id="4305745at2"/>
<dbReference type="PANTHER" id="PTHR43540:SF6">
    <property type="entry name" value="ISOCHORISMATASE-LIKE DOMAIN-CONTAINING PROTEIN"/>
    <property type="match status" value="1"/>
</dbReference>